<reference evidence="1" key="2">
    <citation type="submission" date="2021-09" db="EMBL/GenBank/DDBJ databases">
        <authorList>
            <person name="Gilroy R."/>
        </authorList>
    </citation>
    <scope>NUCLEOTIDE SEQUENCE</scope>
    <source>
        <strain evidence="1">1277</strain>
    </source>
</reference>
<dbReference type="Proteomes" id="UP000776700">
    <property type="component" value="Unassembled WGS sequence"/>
</dbReference>
<gene>
    <name evidence="1" type="ORF">K8V90_08100</name>
</gene>
<reference evidence="1" key="1">
    <citation type="journal article" date="2021" name="PeerJ">
        <title>Extensive microbial diversity within the chicken gut microbiome revealed by metagenomics and culture.</title>
        <authorList>
            <person name="Gilroy R."/>
            <person name="Ravi A."/>
            <person name="Getino M."/>
            <person name="Pursley I."/>
            <person name="Horton D.L."/>
            <person name="Alikhan N.F."/>
            <person name="Baker D."/>
            <person name="Gharbi K."/>
            <person name="Hall N."/>
            <person name="Watson M."/>
            <person name="Adriaenssens E.M."/>
            <person name="Foster-Nyarko E."/>
            <person name="Jarju S."/>
            <person name="Secka A."/>
            <person name="Antonio M."/>
            <person name="Oren A."/>
            <person name="Chaudhuri R.R."/>
            <person name="La Ragione R."/>
            <person name="Hildebrand F."/>
            <person name="Pallen M.J."/>
        </authorList>
    </citation>
    <scope>NUCLEOTIDE SEQUENCE</scope>
    <source>
        <strain evidence="1">1277</strain>
    </source>
</reference>
<protein>
    <submittedName>
        <fullName evidence="1">Thioredoxin family protein</fullName>
    </submittedName>
</protein>
<dbReference type="Gene3D" id="3.40.30.10">
    <property type="entry name" value="Glutaredoxin"/>
    <property type="match status" value="1"/>
</dbReference>
<dbReference type="EMBL" id="DYUB01000251">
    <property type="protein sequence ID" value="HJG97044.1"/>
    <property type="molecule type" value="Genomic_DNA"/>
</dbReference>
<name>A0A921SZX1_9FIRM</name>
<evidence type="ECO:0000313" key="2">
    <source>
        <dbReference type="Proteomes" id="UP000776700"/>
    </source>
</evidence>
<evidence type="ECO:0000313" key="1">
    <source>
        <dbReference type="EMBL" id="HJG97044.1"/>
    </source>
</evidence>
<organism evidence="1 2">
    <name type="scientific">Romboutsia timonensis</name>
    <dbReference type="NCBI Taxonomy" id="1776391"/>
    <lineage>
        <taxon>Bacteria</taxon>
        <taxon>Bacillati</taxon>
        <taxon>Bacillota</taxon>
        <taxon>Clostridia</taxon>
        <taxon>Peptostreptococcales</taxon>
        <taxon>Peptostreptococcaceae</taxon>
        <taxon>Romboutsia</taxon>
    </lineage>
</organism>
<comment type="caution">
    <text evidence="1">The sequence shown here is derived from an EMBL/GenBank/DDBJ whole genome shotgun (WGS) entry which is preliminary data.</text>
</comment>
<sequence length="168" mass="19231">MVEMSLKELFEVGKSFESSVGEGTKGERARIFKNNSRLNLNDEMVSFIESIDCEVNFLVSGEIWCPDFQLNATVLKRFLDLNPNFNMSVITMARGKKFMAPALNIEKEAFKGPTVAVLDKDFNVLGLFEERPNIVRSMPSFDDIKLEYYKGKYLLDTVNEFFDILKNS</sequence>
<dbReference type="AlphaFoldDB" id="A0A921SZX1"/>
<proteinExistence type="predicted"/>
<accession>A0A921SZX1</accession>
<dbReference type="Pfam" id="PF14595">
    <property type="entry name" value="Thioredoxin_9"/>
    <property type="match status" value="1"/>
</dbReference>